<accession>A0A6M6E3L9</accession>
<dbReference type="SUPFAM" id="SSF46785">
    <property type="entry name" value="Winged helix' DNA-binding domain"/>
    <property type="match status" value="1"/>
</dbReference>
<evidence type="ECO:0000259" key="5">
    <source>
        <dbReference type="PROSITE" id="PS50931"/>
    </source>
</evidence>
<name>A0A6M6E3L9_PRIMG</name>
<feature type="domain" description="HTH lysR-type" evidence="5">
    <location>
        <begin position="19"/>
        <end position="76"/>
    </location>
</feature>
<dbReference type="AlphaFoldDB" id="A0A6M6E3L9"/>
<gene>
    <name evidence="6" type="ORF">FDZ14_19570</name>
</gene>
<dbReference type="Gene3D" id="1.10.10.10">
    <property type="entry name" value="Winged helix-like DNA-binding domain superfamily/Winged helix DNA-binding domain"/>
    <property type="match status" value="1"/>
</dbReference>
<dbReference type="Proteomes" id="UP000501076">
    <property type="component" value="Chromosome"/>
</dbReference>
<evidence type="ECO:0000256" key="2">
    <source>
        <dbReference type="ARBA" id="ARBA00023015"/>
    </source>
</evidence>
<evidence type="ECO:0000313" key="6">
    <source>
        <dbReference type="EMBL" id="QJX78265.1"/>
    </source>
</evidence>
<evidence type="ECO:0000313" key="7">
    <source>
        <dbReference type="Proteomes" id="UP000501076"/>
    </source>
</evidence>
<dbReference type="Gene3D" id="3.40.190.290">
    <property type="match status" value="1"/>
</dbReference>
<dbReference type="InterPro" id="IPR005119">
    <property type="entry name" value="LysR_subst-bd"/>
</dbReference>
<keyword evidence="4" id="KW-0804">Transcription</keyword>
<dbReference type="PANTHER" id="PTHR30126">
    <property type="entry name" value="HTH-TYPE TRANSCRIPTIONAL REGULATOR"/>
    <property type="match status" value="1"/>
</dbReference>
<sequence length="325" mass="36744">MNITIESIEISDYIEVRKIEIKQLITFKTAAENLNFTYTAKVLNFAQSSVTAQIKALENELETPLFERLGKRLVLTEAGREFKRYADKMIQLTKEAKNAVSGVEEPAGTLIIGSSESQCTYRLPPILKEFKDQFPKVKMIFKPIYSHTQTRAQLLDGTLDIAFTMEPIQHHDANLHTQCLVAEDLKIIASPQHPLADKTDIYLEELENETLLYTESGCSYRVVLENLFREAGICTSTKFEFASVEAIKQCVMLDLGIAILPEVVVKGELEKGILKELACTKVDTTLYTQMVWHKDKFMSLPLQSFIQLACSTFGLNYIGIQSEKL</sequence>
<keyword evidence="3" id="KW-0238">DNA-binding</keyword>
<evidence type="ECO:0000256" key="4">
    <source>
        <dbReference type="ARBA" id="ARBA00023163"/>
    </source>
</evidence>
<dbReference type="Pfam" id="PF00126">
    <property type="entry name" value="HTH_1"/>
    <property type="match status" value="1"/>
</dbReference>
<reference evidence="6 7" key="1">
    <citation type="submission" date="2019-10" db="EMBL/GenBank/DDBJ databases">
        <title>Complete genome sequences for adaption low water activity.</title>
        <authorList>
            <person name="Zhao L."/>
            <person name="Zhong J."/>
        </authorList>
    </citation>
    <scope>NUCLEOTIDE SEQUENCE [LARGE SCALE GENOMIC DNA]</scope>
    <source>
        <strain evidence="6 7">FDU301</strain>
    </source>
</reference>
<dbReference type="CDD" id="cd05466">
    <property type="entry name" value="PBP2_LTTR_substrate"/>
    <property type="match status" value="1"/>
</dbReference>
<proteinExistence type="inferred from homology"/>
<protein>
    <submittedName>
        <fullName evidence="6">LysR family transcriptional regulator</fullName>
    </submittedName>
</protein>
<evidence type="ECO:0000256" key="1">
    <source>
        <dbReference type="ARBA" id="ARBA00009437"/>
    </source>
</evidence>
<evidence type="ECO:0000256" key="3">
    <source>
        <dbReference type="ARBA" id="ARBA00023125"/>
    </source>
</evidence>
<dbReference type="PANTHER" id="PTHR30126:SF100">
    <property type="entry name" value="LYSR-FAMILY TRANSCRIPTIONAL REGULATOR"/>
    <property type="match status" value="1"/>
</dbReference>
<comment type="similarity">
    <text evidence="1">Belongs to the LysR transcriptional regulatory family.</text>
</comment>
<dbReference type="InterPro" id="IPR000847">
    <property type="entry name" value="LysR_HTH_N"/>
</dbReference>
<dbReference type="GO" id="GO:0000976">
    <property type="term" value="F:transcription cis-regulatory region binding"/>
    <property type="evidence" value="ECO:0007669"/>
    <property type="project" value="TreeGrafter"/>
</dbReference>
<dbReference type="PRINTS" id="PR00039">
    <property type="entry name" value="HTHLYSR"/>
</dbReference>
<keyword evidence="2" id="KW-0805">Transcription regulation</keyword>
<organism evidence="6 7">
    <name type="scientific">Priestia megaterium</name>
    <name type="common">Bacillus megaterium</name>
    <dbReference type="NCBI Taxonomy" id="1404"/>
    <lineage>
        <taxon>Bacteria</taxon>
        <taxon>Bacillati</taxon>
        <taxon>Bacillota</taxon>
        <taxon>Bacilli</taxon>
        <taxon>Bacillales</taxon>
        <taxon>Bacillaceae</taxon>
        <taxon>Priestia</taxon>
    </lineage>
</organism>
<dbReference type="EMBL" id="CP045272">
    <property type="protein sequence ID" value="QJX78265.1"/>
    <property type="molecule type" value="Genomic_DNA"/>
</dbReference>
<dbReference type="GO" id="GO:0003700">
    <property type="term" value="F:DNA-binding transcription factor activity"/>
    <property type="evidence" value="ECO:0007669"/>
    <property type="project" value="InterPro"/>
</dbReference>
<dbReference type="InterPro" id="IPR036390">
    <property type="entry name" value="WH_DNA-bd_sf"/>
</dbReference>
<dbReference type="SUPFAM" id="SSF53850">
    <property type="entry name" value="Periplasmic binding protein-like II"/>
    <property type="match status" value="1"/>
</dbReference>
<dbReference type="InterPro" id="IPR036388">
    <property type="entry name" value="WH-like_DNA-bd_sf"/>
</dbReference>
<dbReference type="PROSITE" id="PS50931">
    <property type="entry name" value="HTH_LYSR"/>
    <property type="match status" value="1"/>
</dbReference>
<dbReference type="Pfam" id="PF03466">
    <property type="entry name" value="LysR_substrate"/>
    <property type="match status" value="1"/>
</dbReference>